<dbReference type="Gene3D" id="3.50.50.60">
    <property type="entry name" value="FAD/NAD(P)-binding domain"/>
    <property type="match status" value="2"/>
</dbReference>
<reference evidence="8 9" key="1">
    <citation type="submission" date="2016-10" db="EMBL/GenBank/DDBJ databases">
        <title>Draft Genome sequence of Roseomonas sp. strain M3.</title>
        <authorList>
            <person name="Subhash Y."/>
            <person name="Lee S."/>
        </authorList>
    </citation>
    <scope>NUCLEOTIDE SEQUENCE [LARGE SCALE GENOMIC DNA]</scope>
    <source>
        <strain evidence="8 9">M3</strain>
    </source>
</reference>
<dbReference type="GO" id="GO:0016491">
    <property type="term" value="F:oxidoreductase activity"/>
    <property type="evidence" value="ECO:0007669"/>
    <property type="project" value="UniProtKB-KW"/>
</dbReference>
<evidence type="ECO:0000256" key="2">
    <source>
        <dbReference type="ARBA" id="ARBA00006046"/>
    </source>
</evidence>
<evidence type="ECO:0000256" key="1">
    <source>
        <dbReference type="ARBA" id="ARBA00004829"/>
    </source>
</evidence>
<dbReference type="SUPFAM" id="SSF51905">
    <property type="entry name" value="FAD/NAD(P)-binding domain"/>
    <property type="match status" value="1"/>
</dbReference>
<dbReference type="InterPro" id="IPR014105">
    <property type="entry name" value="Carotenoid/retinoid_OxRdtase"/>
</dbReference>
<keyword evidence="4 5" id="KW-0560">Oxidoreductase</keyword>
<dbReference type="AlphaFoldDB" id="A0A1V2H1M4"/>
<comment type="pathway">
    <text evidence="1 5">Carotenoid biosynthesis.</text>
</comment>
<dbReference type="PANTHER" id="PTHR43734:SF1">
    <property type="entry name" value="PHYTOENE DESATURASE"/>
    <property type="match status" value="1"/>
</dbReference>
<protein>
    <submittedName>
        <fullName evidence="8">Phytoene desaturase</fullName>
    </submittedName>
</protein>
<feature type="region of interest" description="Disordered" evidence="6">
    <location>
        <begin position="510"/>
        <end position="544"/>
    </location>
</feature>
<keyword evidence="9" id="KW-1185">Reference proteome</keyword>
<dbReference type="Proteomes" id="UP000188879">
    <property type="component" value="Unassembled WGS sequence"/>
</dbReference>
<keyword evidence="3 5" id="KW-0125">Carotenoid biosynthesis</keyword>
<evidence type="ECO:0000313" key="8">
    <source>
        <dbReference type="EMBL" id="ONG52741.1"/>
    </source>
</evidence>
<evidence type="ECO:0000256" key="3">
    <source>
        <dbReference type="ARBA" id="ARBA00022746"/>
    </source>
</evidence>
<evidence type="ECO:0000259" key="7">
    <source>
        <dbReference type="Pfam" id="PF01593"/>
    </source>
</evidence>
<dbReference type="PRINTS" id="PR00420">
    <property type="entry name" value="RNGMNOXGNASE"/>
</dbReference>
<dbReference type="InterPro" id="IPR002937">
    <property type="entry name" value="Amino_oxidase"/>
</dbReference>
<feature type="compositionally biased region" description="Low complexity" evidence="6">
    <location>
        <begin position="521"/>
        <end position="536"/>
    </location>
</feature>
<accession>A0A1V2H1M4</accession>
<gene>
    <name evidence="8" type="ORF">BKE38_14050</name>
</gene>
<comment type="caution">
    <text evidence="8">The sequence shown here is derived from an EMBL/GenBank/DDBJ whole genome shotgun (WGS) entry which is preliminary data.</text>
</comment>
<proteinExistence type="inferred from homology"/>
<evidence type="ECO:0000313" key="9">
    <source>
        <dbReference type="Proteomes" id="UP000188879"/>
    </source>
</evidence>
<name>A0A1V2H1M4_9PROT</name>
<dbReference type="NCBIfam" id="TIGR02734">
    <property type="entry name" value="crtI_fam"/>
    <property type="match status" value="1"/>
</dbReference>
<dbReference type="PANTHER" id="PTHR43734">
    <property type="entry name" value="PHYTOENE DESATURASE"/>
    <property type="match status" value="1"/>
</dbReference>
<organism evidence="8 9">
    <name type="scientific">Teichococcus deserti</name>
    <dbReference type="NCBI Taxonomy" id="1817963"/>
    <lineage>
        <taxon>Bacteria</taxon>
        <taxon>Pseudomonadati</taxon>
        <taxon>Pseudomonadota</taxon>
        <taxon>Alphaproteobacteria</taxon>
        <taxon>Acetobacterales</taxon>
        <taxon>Roseomonadaceae</taxon>
        <taxon>Roseomonas</taxon>
    </lineage>
</organism>
<dbReference type="InterPro" id="IPR036188">
    <property type="entry name" value="FAD/NAD-bd_sf"/>
</dbReference>
<evidence type="ECO:0000256" key="6">
    <source>
        <dbReference type="SAM" id="MobiDB-lite"/>
    </source>
</evidence>
<dbReference type="GO" id="GO:0016117">
    <property type="term" value="P:carotenoid biosynthetic process"/>
    <property type="evidence" value="ECO:0007669"/>
    <property type="project" value="UniProtKB-KW"/>
</dbReference>
<dbReference type="RefSeq" id="WP_076957975.1">
    <property type="nucleotide sequence ID" value="NZ_MLCO01000131.1"/>
</dbReference>
<evidence type="ECO:0000256" key="5">
    <source>
        <dbReference type="RuleBase" id="RU362075"/>
    </source>
</evidence>
<sequence length="544" mass="59217">MPRSRPAPAEPPHVVVIGAGPGGLAAALLLAARGARVSLYEKDGVIGGRSRRLETPEGYRFDLGPTFFLYPRILEEIFAECGERLADHVRMTRLDPQYRLVFGGGAGPVVDATPDPARMAEALTAIDPVDAAALPRFLAENRRKLEIFRPVLERGFASAADLLAPPVLRALPHLRPHLSLDDELKRHFRDPRTRLLFSFQSKYLGMSPFRCPGLFSILSFLEYEHGVFHPEGGCNAVAEAMARVARQKGVAIHLGRPVDRITFQGRRANGVIVDGEKIEADAVVMNADLAHALPKLVPEALRPRWSDRKLETARYSCSTVMLYLGVEGRFPQLPHHTILLAEQYRHGLEQIGRGEIPDEPSLYVHNPVATDPSMAPEGHSSLYVLMPVGNLRDGDTDWAAERPRLRTAMLDRLAGLGIPDIAARIRHERMVTPLDWQEDFSVGYGATFNLAHDLGQILHRRPGNRFGDTQHLYLVGGGTHPGSGLPVIYEGARISTALLARDLGLPGKAMPSLPLDPPGDVPGDVSGDVPGDLPGKLPGGGLAA</sequence>
<dbReference type="EMBL" id="MLCO01000131">
    <property type="protein sequence ID" value="ONG52741.1"/>
    <property type="molecule type" value="Genomic_DNA"/>
</dbReference>
<evidence type="ECO:0000256" key="4">
    <source>
        <dbReference type="ARBA" id="ARBA00023002"/>
    </source>
</evidence>
<comment type="similarity">
    <text evidence="2 5">Belongs to the carotenoid/retinoid oxidoreductase family.</text>
</comment>
<dbReference type="OrthoDB" id="9774675at2"/>
<dbReference type="Pfam" id="PF01593">
    <property type="entry name" value="Amino_oxidase"/>
    <property type="match status" value="1"/>
</dbReference>
<feature type="domain" description="Amine oxidase" evidence="7">
    <location>
        <begin position="22"/>
        <end position="481"/>
    </location>
</feature>